<protein>
    <submittedName>
        <fullName evidence="1">Uncharacterized protein</fullName>
    </submittedName>
</protein>
<evidence type="ECO:0000313" key="1">
    <source>
        <dbReference type="EMBL" id="DAD76051.1"/>
    </source>
</evidence>
<accession>A0A8S5M1V6</accession>
<dbReference type="EMBL" id="BK014795">
    <property type="protein sequence ID" value="DAD76051.1"/>
    <property type="molecule type" value="Genomic_DNA"/>
</dbReference>
<sequence length="47" mass="6104">MRACRHRYLYPSPWRNHSLKYNLRHLFPVRWERLYRMWGPPRCRPHL</sequence>
<reference evidence="1" key="1">
    <citation type="journal article" date="2021" name="Proc. Natl. Acad. Sci. U.S.A.">
        <title>A Catalog of Tens of Thousands of Viruses from Human Metagenomes Reveals Hidden Associations with Chronic Diseases.</title>
        <authorList>
            <person name="Tisza M.J."/>
            <person name="Buck C.B."/>
        </authorList>
    </citation>
    <scope>NUCLEOTIDE SEQUENCE</scope>
    <source>
        <strain evidence="1">CtIi96</strain>
    </source>
</reference>
<proteinExistence type="predicted"/>
<name>A0A8S5M1V6_9CAUD</name>
<organism evidence="1">
    <name type="scientific">Podoviridae sp. ctIi96</name>
    <dbReference type="NCBI Taxonomy" id="2826550"/>
    <lineage>
        <taxon>Viruses</taxon>
        <taxon>Duplodnaviria</taxon>
        <taxon>Heunggongvirae</taxon>
        <taxon>Uroviricota</taxon>
        <taxon>Caudoviricetes</taxon>
    </lineage>
</organism>